<feature type="compositionally biased region" description="Polar residues" evidence="1">
    <location>
        <begin position="414"/>
        <end position="423"/>
    </location>
</feature>
<protein>
    <submittedName>
        <fullName evidence="2">Uncharacterized protein</fullName>
    </submittedName>
</protein>
<feature type="compositionally biased region" description="Basic and acidic residues" evidence="1">
    <location>
        <begin position="351"/>
        <end position="402"/>
    </location>
</feature>
<evidence type="ECO:0000313" key="3">
    <source>
        <dbReference type="Proteomes" id="UP001305779"/>
    </source>
</evidence>
<dbReference type="EMBL" id="JAXOVC010000002">
    <property type="protein sequence ID" value="KAK4505213.1"/>
    <property type="molecule type" value="Genomic_DNA"/>
</dbReference>
<feature type="region of interest" description="Disordered" evidence="1">
    <location>
        <begin position="1"/>
        <end position="57"/>
    </location>
</feature>
<comment type="caution">
    <text evidence="2">The sequence shown here is derived from an EMBL/GenBank/DDBJ whole genome shotgun (WGS) entry which is preliminary data.</text>
</comment>
<feature type="region of interest" description="Disordered" evidence="1">
    <location>
        <begin position="205"/>
        <end position="476"/>
    </location>
</feature>
<dbReference type="Proteomes" id="UP001305779">
    <property type="component" value="Unassembled WGS sequence"/>
</dbReference>
<reference evidence="2 3" key="1">
    <citation type="journal article" date="2023" name="G3 (Bethesda)">
        <title>A chromosome-level genome assembly of Zasmidium syzygii isolated from banana leaves.</title>
        <authorList>
            <person name="van Westerhoven A.C."/>
            <person name="Mehrabi R."/>
            <person name="Talebi R."/>
            <person name="Steentjes M.B.F."/>
            <person name="Corcolon B."/>
            <person name="Chong P.A."/>
            <person name="Kema G.H.J."/>
            <person name="Seidl M.F."/>
        </authorList>
    </citation>
    <scope>NUCLEOTIDE SEQUENCE [LARGE SCALE GENOMIC DNA]</scope>
    <source>
        <strain evidence="2 3">P124</strain>
    </source>
</reference>
<gene>
    <name evidence="2" type="ORF">PRZ48_003176</name>
</gene>
<feature type="compositionally biased region" description="Basic and acidic residues" evidence="1">
    <location>
        <begin position="240"/>
        <end position="254"/>
    </location>
</feature>
<feature type="compositionally biased region" description="Low complexity" evidence="1">
    <location>
        <begin position="266"/>
        <end position="287"/>
    </location>
</feature>
<evidence type="ECO:0000313" key="2">
    <source>
        <dbReference type="EMBL" id="KAK4505213.1"/>
    </source>
</evidence>
<organism evidence="2 3">
    <name type="scientific">Zasmidium cellare</name>
    <name type="common">Wine cellar mold</name>
    <name type="synonym">Racodium cellare</name>
    <dbReference type="NCBI Taxonomy" id="395010"/>
    <lineage>
        <taxon>Eukaryota</taxon>
        <taxon>Fungi</taxon>
        <taxon>Dikarya</taxon>
        <taxon>Ascomycota</taxon>
        <taxon>Pezizomycotina</taxon>
        <taxon>Dothideomycetes</taxon>
        <taxon>Dothideomycetidae</taxon>
        <taxon>Mycosphaerellales</taxon>
        <taxon>Mycosphaerellaceae</taxon>
        <taxon>Zasmidium</taxon>
    </lineage>
</organism>
<keyword evidence="3" id="KW-1185">Reference proteome</keyword>
<accession>A0ABR0EVW1</accession>
<sequence length="492" mass="55494">MAMPPPPFAQQGQGFDPIPQFNTGGYDSDDFGGFGDEPRRNNSTKKNKDDKKKKNAPVEVQYEGFMLEKAAPNQVGEKPNWSRVGRRPLAFSDAKLATVCKKVRIEDGMGPLNAFLRLTGDQQGVINLLIAKRQQEEKSKDAEWVLECVKKYIKRNYRTRTKEVIEIMVILKRQDRNATTSSQRVTATATGGNLFQQSEIIDLAEPLKEKKKDKEKKKKDRDEDDLWGEPMMGGGLPDPFARDGHGHDQHHDGPIIDVPPGPPHGHPQQQQNHQGPMPGHGQQFPPQGAIPVGAWPPPPGQHPQHQGPMPHDGNPFQPNAPFNIPGAFEMPPGFDGQRPNHFQTRAQTPMGRHDSRSRSRSREERELRRRLSQDQERRDSQHRLERKLDDIQDRLDRDDRLNDVMNRVADWNLRENTPPSSADSYREGDDWWSAQGSFTPPSSPPLSAVMEGPSGTLGRKGYHARKDSGYGYPREYHRRSAGNVVVEPSSTE</sequence>
<feature type="compositionally biased region" description="Low complexity" evidence="1">
    <location>
        <begin position="302"/>
        <end position="313"/>
    </location>
</feature>
<feature type="compositionally biased region" description="Basic and acidic residues" evidence="1">
    <location>
        <begin position="36"/>
        <end position="52"/>
    </location>
</feature>
<proteinExistence type="predicted"/>
<evidence type="ECO:0000256" key="1">
    <source>
        <dbReference type="SAM" id="MobiDB-lite"/>
    </source>
</evidence>
<name>A0ABR0EVW1_ZASCE</name>